<evidence type="ECO:0000313" key="3">
    <source>
        <dbReference type="Proteomes" id="UP000077164"/>
    </source>
</evidence>
<dbReference type="STRING" id="249352.SAMN05444395_10576"/>
<dbReference type="Pfam" id="PF00535">
    <property type="entry name" value="Glycos_transf_2"/>
    <property type="match status" value="1"/>
</dbReference>
<dbReference type="Gene3D" id="3.90.550.10">
    <property type="entry name" value="Spore Coat Polysaccharide Biosynthesis Protein SpsA, Chain A"/>
    <property type="match status" value="1"/>
</dbReference>
<dbReference type="RefSeq" id="WP_066082345.1">
    <property type="nucleotide sequence ID" value="NZ_FRDK01000005.1"/>
</dbReference>
<dbReference type="CDD" id="cd00761">
    <property type="entry name" value="Glyco_tranf_GTA_type"/>
    <property type="match status" value="1"/>
</dbReference>
<dbReference type="SUPFAM" id="SSF53448">
    <property type="entry name" value="Nucleotide-diphospho-sugar transferases"/>
    <property type="match status" value="1"/>
</dbReference>
<dbReference type="PANTHER" id="PTHR22916">
    <property type="entry name" value="GLYCOSYLTRANSFERASE"/>
    <property type="match status" value="1"/>
</dbReference>
<sequence>MNVSVIIPTYKRSEFLIRAIESVFNQSYQDIEIIIVDDNGLGAQQEITKKIAKPYPKVKLITYSKNCGGCYARNKGYEEAKGNYIFFLDDDDVFLPNKVQTQVDFLNNHTELDGCLAAFKRIGENNLEIKATSNFPAVGDFKNFVINGNFFTPMLCIRKTSLLKVGGFYPIERFQDRYMMLHALVEGLKFECIQEPLHIMYEHNGDRITNKSIAKSVDSLNVMKNFIQNYKLQFTAKQWNSFLEKDMRMRGFVFYVADSYQDRIKGFGYFLKAFRLSKQINDIKFAFKSIVKM</sequence>
<dbReference type="PANTHER" id="PTHR22916:SF3">
    <property type="entry name" value="UDP-GLCNAC:BETAGAL BETA-1,3-N-ACETYLGLUCOSAMINYLTRANSFERASE-LIKE PROTEIN 1"/>
    <property type="match status" value="1"/>
</dbReference>
<keyword evidence="3" id="KW-1185">Reference proteome</keyword>
<feature type="domain" description="Glycosyltransferase 2-like" evidence="1">
    <location>
        <begin position="4"/>
        <end position="149"/>
    </location>
</feature>
<reference evidence="2 3" key="1">
    <citation type="submission" date="2016-03" db="EMBL/GenBank/DDBJ databases">
        <title>Draft genome sequence of Flavobacterium fryxellicola DSM 16209.</title>
        <authorList>
            <person name="Shin S.-K."/>
            <person name="Yi H."/>
        </authorList>
    </citation>
    <scope>NUCLEOTIDE SEQUENCE [LARGE SCALE GENOMIC DNA]</scope>
    <source>
        <strain evidence="2 3">DSM 16209</strain>
    </source>
</reference>
<name>A0A167V1G1_9FLAO</name>
<evidence type="ECO:0000259" key="1">
    <source>
        <dbReference type="Pfam" id="PF00535"/>
    </source>
</evidence>
<gene>
    <name evidence="2" type="ORF">FBFR_13860</name>
</gene>
<evidence type="ECO:0000313" key="2">
    <source>
        <dbReference type="EMBL" id="OAB25993.1"/>
    </source>
</evidence>
<dbReference type="EMBL" id="LVJE01000038">
    <property type="protein sequence ID" value="OAB25993.1"/>
    <property type="molecule type" value="Genomic_DNA"/>
</dbReference>
<dbReference type="GO" id="GO:0016758">
    <property type="term" value="F:hexosyltransferase activity"/>
    <property type="evidence" value="ECO:0007669"/>
    <property type="project" value="UniProtKB-ARBA"/>
</dbReference>
<dbReference type="AlphaFoldDB" id="A0A167V1G1"/>
<protein>
    <recommendedName>
        <fullName evidence="1">Glycosyltransferase 2-like domain-containing protein</fullName>
    </recommendedName>
</protein>
<dbReference type="InterPro" id="IPR029044">
    <property type="entry name" value="Nucleotide-diphossugar_trans"/>
</dbReference>
<dbReference type="InterPro" id="IPR001173">
    <property type="entry name" value="Glyco_trans_2-like"/>
</dbReference>
<dbReference type="OrthoDB" id="597270at2"/>
<proteinExistence type="predicted"/>
<comment type="caution">
    <text evidence="2">The sequence shown here is derived from an EMBL/GenBank/DDBJ whole genome shotgun (WGS) entry which is preliminary data.</text>
</comment>
<accession>A0A167V1G1</accession>
<dbReference type="Proteomes" id="UP000077164">
    <property type="component" value="Unassembled WGS sequence"/>
</dbReference>
<organism evidence="2 3">
    <name type="scientific">Flavobacterium fryxellicola</name>
    <dbReference type="NCBI Taxonomy" id="249352"/>
    <lineage>
        <taxon>Bacteria</taxon>
        <taxon>Pseudomonadati</taxon>
        <taxon>Bacteroidota</taxon>
        <taxon>Flavobacteriia</taxon>
        <taxon>Flavobacteriales</taxon>
        <taxon>Flavobacteriaceae</taxon>
        <taxon>Flavobacterium</taxon>
    </lineage>
</organism>